<name>A0A931GTW7_9BACT</name>
<keyword evidence="2" id="KW-1185">Reference proteome</keyword>
<protein>
    <submittedName>
        <fullName evidence="1">Nucleotidyl transferase AbiEii/AbiGii toxin family protein</fullName>
    </submittedName>
</protein>
<dbReference type="GO" id="GO:0016740">
    <property type="term" value="F:transferase activity"/>
    <property type="evidence" value="ECO:0007669"/>
    <property type="project" value="UniProtKB-KW"/>
</dbReference>
<keyword evidence="1" id="KW-0808">Transferase</keyword>
<gene>
    <name evidence="1" type="ORF">I5907_00875</name>
</gene>
<dbReference type="EMBL" id="JADWYR010000001">
    <property type="protein sequence ID" value="MBG9374770.1"/>
    <property type="molecule type" value="Genomic_DNA"/>
</dbReference>
<comment type="caution">
    <text evidence="1">The sequence shown here is derived from an EMBL/GenBank/DDBJ whole genome shotgun (WGS) entry which is preliminary data.</text>
</comment>
<accession>A0A931GTW7</accession>
<dbReference type="RefSeq" id="WP_196988863.1">
    <property type="nucleotide sequence ID" value="NZ_JADWYR010000001.1"/>
</dbReference>
<reference evidence="1" key="1">
    <citation type="submission" date="2020-11" db="EMBL/GenBank/DDBJ databases">
        <title>Bacterial whole genome sequence for Panacibacter sp. DH6.</title>
        <authorList>
            <person name="Le V."/>
            <person name="Ko S."/>
            <person name="Ahn C.-Y."/>
            <person name="Oh H.-M."/>
        </authorList>
    </citation>
    <scope>NUCLEOTIDE SEQUENCE</scope>
    <source>
        <strain evidence="1">DH6</strain>
    </source>
</reference>
<sequence length="226" mass="26073">MSNHRNIVRIKAVHGALKDLRKEVVFVGGATVSLYADRMAEEVRPTDDVDVLIELWTHRGYAELEEKLRSIGFTNDQESGIICRFTIQGITVDVMPIEKSVLGFSNKWYPEGYKNAIDYEIDDHVVKIFSAPYFIASKLEAFKSRGKNDGRTSTDFEDIVFVFENRFSIWEELKQCNEAVKEYLKSEFRNFLNSPLFEEWIDAHAGYGSPPATYYITEQLKEFVNT</sequence>
<evidence type="ECO:0000313" key="1">
    <source>
        <dbReference type="EMBL" id="MBG9374770.1"/>
    </source>
</evidence>
<evidence type="ECO:0000313" key="2">
    <source>
        <dbReference type="Proteomes" id="UP000628448"/>
    </source>
</evidence>
<dbReference type="Proteomes" id="UP000628448">
    <property type="component" value="Unassembled WGS sequence"/>
</dbReference>
<dbReference type="Gene3D" id="3.30.460.40">
    <property type="match status" value="1"/>
</dbReference>
<organism evidence="1 2">
    <name type="scientific">Panacibacter microcysteis</name>
    <dbReference type="NCBI Taxonomy" id="2793269"/>
    <lineage>
        <taxon>Bacteria</taxon>
        <taxon>Pseudomonadati</taxon>
        <taxon>Bacteroidota</taxon>
        <taxon>Chitinophagia</taxon>
        <taxon>Chitinophagales</taxon>
        <taxon>Chitinophagaceae</taxon>
        <taxon>Panacibacter</taxon>
    </lineage>
</organism>
<proteinExistence type="predicted"/>
<dbReference type="AlphaFoldDB" id="A0A931GTW7"/>